<dbReference type="Proteomes" id="UP000013251">
    <property type="component" value="Unassembled WGS sequence"/>
</dbReference>
<accession>N9EA44</accession>
<organism evidence="1 2">
    <name type="scientific">Acinetobacter bereziniae LMG 1003 = CIP 70.12</name>
    <dbReference type="NCBI Taxonomy" id="981324"/>
    <lineage>
        <taxon>Bacteria</taxon>
        <taxon>Pseudomonadati</taxon>
        <taxon>Pseudomonadota</taxon>
        <taxon>Gammaproteobacteria</taxon>
        <taxon>Moraxellales</taxon>
        <taxon>Moraxellaceae</taxon>
        <taxon>Acinetobacter</taxon>
    </lineage>
</organism>
<evidence type="ECO:0000313" key="1">
    <source>
        <dbReference type="EMBL" id="ENV91809.1"/>
    </source>
</evidence>
<protein>
    <submittedName>
        <fullName evidence="1">Uncharacterized protein</fullName>
    </submittedName>
</protein>
<dbReference type="HOGENOM" id="CLU_3148284_0_0_6"/>
<dbReference type="RefSeq" id="WP_005033471.1">
    <property type="nucleotide sequence ID" value="NZ_KB849756.1"/>
</dbReference>
<name>N9EA44_ACIBZ</name>
<comment type="caution">
    <text evidence="1">The sequence shown here is derived from an EMBL/GenBank/DDBJ whole genome shotgun (WGS) entry which is preliminary data.</text>
</comment>
<dbReference type="PATRIC" id="fig|1217650.3.peg.3229"/>
<gene>
    <name evidence="1" type="ORF">F938_03276</name>
</gene>
<proteinExistence type="predicted"/>
<sequence>MILFTENDPENPYKSMIVEHFFNVLSQMPDDFYEEDRTDEPPQERETI</sequence>
<evidence type="ECO:0000313" key="2">
    <source>
        <dbReference type="Proteomes" id="UP000013251"/>
    </source>
</evidence>
<dbReference type="EMBL" id="APQG01000038">
    <property type="protein sequence ID" value="ENV91809.1"/>
    <property type="molecule type" value="Genomic_DNA"/>
</dbReference>
<keyword evidence="2" id="KW-1185">Reference proteome</keyword>
<reference evidence="1 2" key="1">
    <citation type="submission" date="2013-02" db="EMBL/GenBank/DDBJ databases">
        <title>The Genome Sequence of Acinetobacter bereziniae CIP 70.12.</title>
        <authorList>
            <consortium name="The Broad Institute Genome Sequencing Platform"/>
            <consortium name="The Broad Institute Genome Sequencing Center for Infectious Disease"/>
            <person name="Cerqueira G."/>
            <person name="Feldgarden M."/>
            <person name="Courvalin P."/>
            <person name="Perichon B."/>
            <person name="Grillot-Courvalin C."/>
            <person name="Clermont D."/>
            <person name="Rocha E."/>
            <person name="Yoon E.-J."/>
            <person name="Nemec A."/>
            <person name="Walker B."/>
            <person name="Young S.K."/>
            <person name="Zeng Q."/>
            <person name="Gargeya S."/>
            <person name="Fitzgerald M."/>
            <person name="Haas B."/>
            <person name="Abouelleil A."/>
            <person name="Alvarado L."/>
            <person name="Arachchi H.M."/>
            <person name="Berlin A.M."/>
            <person name="Chapman S.B."/>
            <person name="Dewar J."/>
            <person name="Goldberg J."/>
            <person name="Griggs A."/>
            <person name="Gujja S."/>
            <person name="Hansen M."/>
            <person name="Howarth C."/>
            <person name="Imamovic A."/>
            <person name="Larimer J."/>
            <person name="McCowan C."/>
            <person name="Murphy C."/>
            <person name="Neiman D."/>
            <person name="Pearson M."/>
            <person name="Priest M."/>
            <person name="Roberts A."/>
            <person name="Saif S."/>
            <person name="Shea T."/>
            <person name="Sisk P."/>
            <person name="Sykes S."/>
            <person name="Wortman J."/>
            <person name="Nusbaum C."/>
            <person name="Birren B."/>
        </authorList>
    </citation>
    <scope>NUCLEOTIDE SEQUENCE [LARGE SCALE GENOMIC DNA]</scope>
    <source>
        <strain evidence="1 2">CIP 70.12</strain>
    </source>
</reference>
<dbReference type="GeneID" id="69463840"/>
<dbReference type="AlphaFoldDB" id="N9EA44"/>